<reference evidence="6" key="1">
    <citation type="submission" date="2021-03" db="EMBL/GenBank/DDBJ databases">
        <authorList>
            <person name="So Y."/>
        </authorList>
    </citation>
    <scope>NUCLEOTIDE SEQUENCE</scope>
    <source>
        <strain evidence="6">SG15</strain>
    </source>
</reference>
<dbReference type="InterPro" id="IPR005493">
    <property type="entry name" value="RraA/RraA-like"/>
</dbReference>
<sequence>MTAPSFQRLPAETLAGFAALPTSSISDALDRLGLPGSVDGLRPMSPGARVAGQAVTLRYLPVGTGGGTVGDFLHLADAGDIIAIDNRGRLDCTVWGNILTEAAKAKGIAATVIDGVNRDVGESREFGYPIWSRAAHARTGKDRVALEAVLVPIVLGTVRVDPGDLLCADDSCVVAVPMAQAEAVLEVARAIEEKEDAILADIRAGIDLAEARRRHGYHSLQTRRS</sequence>
<keyword evidence="5" id="KW-0479">Metal-binding</keyword>
<gene>
    <name evidence="6" type="ORF">J5Y10_21395</name>
</gene>
<protein>
    <recommendedName>
        <fullName evidence="2">Putative 4-hydroxy-4-methyl-2-oxoglutarate aldolase</fullName>
    </recommendedName>
    <alternativeName>
        <fullName evidence="3">Regulator of ribonuclease activity homolog</fullName>
    </alternativeName>
    <alternativeName>
        <fullName evidence="4">RraA-like protein</fullName>
    </alternativeName>
</protein>
<dbReference type="InterPro" id="IPR036704">
    <property type="entry name" value="RraA/RraA-like_sf"/>
</dbReference>
<name>A0A940S7X4_9PROT</name>
<evidence type="ECO:0000256" key="3">
    <source>
        <dbReference type="ARBA" id="ARBA00029596"/>
    </source>
</evidence>
<dbReference type="RefSeq" id="WP_209376148.1">
    <property type="nucleotide sequence ID" value="NZ_JAGIZA010000016.1"/>
</dbReference>
<dbReference type="PANTHER" id="PTHR33254:SF4">
    <property type="entry name" value="4-HYDROXY-4-METHYL-2-OXOGLUTARATE ALDOLASE 3-RELATED"/>
    <property type="match status" value="1"/>
</dbReference>
<organism evidence="6 7">
    <name type="scientific">Roseomonas indoligenes</name>
    <dbReference type="NCBI Taxonomy" id="2820811"/>
    <lineage>
        <taxon>Bacteria</taxon>
        <taxon>Pseudomonadati</taxon>
        <taxon>Pseudomonadota</taxon>
        <taxon>Alphaproteobacteria</taxon>
        <taxon>Acetobacterales</taxon>
        <taxon>Roseomonadaceae</taxon>
        <taxon>Roseomonas</taxon>
    </lineage>
</organism>
<proteinExistence type="predicted"/>
<dbReference type="PANTHER" id="PTHR33254">
    <property type="entry name" value="4-HYDROXY-4-METHYL-2-OXOGLUTARATE ALDOLASE 3-RELATED"/>
    <property type="match status" value="1"/>
</dbReference>
<evidence type="ECO:0000313" key="6">
    <source>
        <dbReference type="EMBL" id="MBP0495355.1"/>
    </source>
</evidence>
<evidence type="ECO:0000256" key="1">
    <source>
        <dbReference type="ARBA" id="ARBA00001968"/>
    </source>
</evidence>
<dbReference type="GO" id="GO:0046872">
    <property type="term" value="F:metal ion binding"/>
    <property type="evidence" value="ECO:0007669"/>
    <property type="project" value="UniProtKB-KW"/>
</dbReference>
<dbReference type="AlphaFoldDB" id="A0A940S7X4"/>
<comment type="caution">
    <text evidence="6">The sequence shown here is derived from an EMBL/GenBank/DDBJ whole genome shotgun (WGS) entry which is preliminary data.</text>
</comment>
<dbReference type="Proteomes" id="UP000677537">
    <property type="component" value="Unassembled WGS sequence"/>
</dbReference>
<keyword evidence="5" id="KW-0460">Magnesium</keyword>
<keyword evidence="7" id="KW-1185">Reference proteome</keyword>
<feature type="binding site" evidence="5">
    <location>
        <position position="118"/>
    </location>
    <ligand>
        <name>substrate</name>
    </ligand>
</feature>
<evidence type="ECO:0000313" key="7">
    <source>
        <dbReference type="Proteomes" id="UP000677537"/>
    </source>
</evidence>
<feature type="binding site" evidence="5">
    <location>
        <position position="119"/>
    </location>
    <ligand>
        <name>Mg(2+)</name>
        <dbReference type="ChEBI" id="CHEBI:18420"/>
    </ligand>
</feature>
<comment type="cofactor">
    <cofactor evidence="1">
        <name>a divalent metal cation</name>
        <dbReference type="ChEBI" id="CHEBI:60240"/>
    </cofactor>
</comment>
<evidence type="ECO:0000256" key="4">
    <source>
        <dbReference type="ARBA" id="ARBA00030169"/>
    </source>
</evidence>
<evidence type="ECO:0000256" key="5">
    <source>
        <dbReference type="PIRSR" id="PIRSR605493-1"/>
    </source>
</evidence>
<accession>A0A940S7X4</accession>
<dbReference type="SUPFAM" id="SSF89562">
    <property type="entry name" value="RraA-like"/>
    <property type="match status" value="1"/>
</dbReference>
<evidence type="ECO:0000256" key="2">
    <source>
        <dbReference type="ARBA" id="ARBA00016549"/>
    </source>
</evidence>
<dbReference type="CDD" id="cd16841">
    <property type="entry name" value="RraA_family"/>
    <property type="match status" value="1"/>
</dbReference>
<dbReference type="EMBL" id="JAGIZA010000016">
    <property type="protein sequence ID" value="MBP0495355.1"/>
    <property type="molecule type" value="Genomic_DNA"/>
</dbReference>
<comment type="cofactor">
    <cofactor evidence="5">
        <name>Mg(2+)</name>
        <dbReference type="ChEBI" id="CHEBI:18420"/>
    </cofactor>
</comment>
<dbReference type="Gene3D" id="3.50.30.40">
    <property type="entry name" value="Ribonuclease E inhibitor RraA/RraA-like"/>
    <property type="match status" value="1"/>
</dbReference>
<feature type="binding site" evidence="5">
    <location>
        <begin position="96"/>
        <end position="99"/>
    </location>
    <ligand>
        <name>substrate</name>
    </ligand>
</feature>
<dbReference type="Pfam" id="PF03737">
    <property type="entry name" value="RraA-like"/>
    <property type="match status" value="1"/>
</dbReference>